<feature type="transmembrane region" description="Helical" evidence="7">
    <location>
        <begin position="119"/>
        <end position="142"/>
    </location>
</feature>
<dbReference type="AlphaFoldDB" id="A0A067CCQ2"/>
<dbReference type="GO" id="GO:0016020">
    <property type="term" value="C:membrane"/>
    <property type="evidence" value="ECO:0007669"/>
    <property type="project" value="UniProtKB-SubCell"/>
</dbReference>
<evidence type="ECO:0000256" key="2">
    <source>
        <dbReference type="ARBA" id="ARBA00007015"/>
    </source>
</evidence>
<dbReference type="PANTHER" id="PTHR31585:SF0">
    <property type="entry name" value="FOLATE-BIOPTERIN TRANSPORTER 1, CHLOROPLASTIC"/>
    <property type="match status" value="1"/>
</dbReference>
<gene>
    <name evidence="8" type="ORF">SPRG_06293</name>
</gene>
<keyword evidence="3" id="KW-0813">Transport</keyword>
<feature type="transmembrane region" description="Helical" evidence="7">
    <location>
        <begin position="93"/>
        <end position="113"/>
    </location>
</feature>
<dbReference type="InterPro" id="IPR039309">
    <property type="entry name" value="BT1"/>
</dbReference>
<dbReference type="PANTHER" id="PTHR31585">
    <property type="entry name" value="FOLATE-BIOPTERIN TRANSPORTER 1, CHLOROPLASTIC"/>
    <property type="match status" value="1"/>
</dbReference>
<dbReference type="RefSeq" id="XP_012201066.1">
    <property type="nucleotide sequence ID" value="XM_012345676.1"/>
</dbReference>
<evidence type="ECO:0000256" key="1">
    <source>
        <dbReference type="ARBA" id="ARBA00004141"/>
    </source>
</evidence>
<feature type="transmembrane region" description="Helical" evidence="7">
    <location>
        <begin position="295"/>
        <end position="314"/>
    </location>
</feature>
<dbReference type="KEGG" id="spar:SPRG_06293"/>
<feature type="transmembrane region" description="Helical" evidence="7">
    <location>
        <begin position="228"/>
        <end position="252"/>
    </location>
</feature>
<name>A0A067CCQ2_SAPPC</name>
<dbReference type="InterPro" id="IPR036259">
    <property type="entry name" value="MFS_trans_sf"/>
</dbReference>
<dbReference type="Gene3D" id="1.20.1250.20">
    <property type="entry name" value="MFS general substrate transporter like domains"/>
    <property type="match status" value="1"/>
</dbReference>
<feature type="transmembrane region" description="Helical" evidence="7">
    <location>
        <begin position="49"/>
        <end position="72"/>
    </location>
</feature>
<feature type="transmembrane region" description="Helical" evidence="7">
    <location>
        <begin position="398"/>
        <end position="421"/>
    </location>
</feature>
<dbReference type="Pfam" id="PF03092">
    <property type="entry name" value="BT1"/>
    <property type="match status" value="1"/>
</dbReference>
<keyword evidence="5 7" id="KW-1133">Transmembrane helix</keyword>
<keyword evidence="4 7" id="KW-0812">Transmembrane</keyword>
<reference evidence="8 9" key="1">
    <citation type="journal article" date="2013" name="PLoS Genet.">
        <title>Distinctive expansion of potential virulence genes in the genome of the oomycete fish pathogen Saprolegnia parasitica.</title>
        <authorList>
            <person name="Jiang R.H."/>
            <person name="de Bruijn I."/>
            <person name="Haas B.J."/>
            <person name="Belmonte R."/>
            <person name="Lobach L."/>
            <person name="Christie J."/>
            <person name="van den Ackerveken G."/>
            <person name="Bottin A."/>
            <person name="Bulone V."/>
            <person name="Diaz-Moreno S.M."/>
            <person name="Dumas B."/>
            <person name="Fan L."/>
            <person name="Gaulin E."/>
            <person name="Govers F."/>
            <person name="Grenville-Briggs L.J."/>
            <person name="Horner N.R."/>
            <person name="Levin J.Z."/>
            <person name="Mammella M."/>
            <person name="Meijer H.J."/>
            <person name="Morris P."/>
            <person name="Nusbaum C."/>
            <person name="Oome S."/>
            <person name="Phillips A.J."/>
            <person name="van Rooyen D."/>
            <person name="Rzeszutek E."/>
            <person name="Saraiva M."/>
            <person name="Secombes C.J."/>
            <person name="Seidl M.F."/>
            <person name="Snel B."/>
            <person name="Stassen J.H."/>
            <person name="Sykes S."/>
            <person name="Tripathy S."/>
            <person name="van den Berg H."/>
            <person name="Vega-Arreguin J.C."/>
            <person name="Wawra S."/>
            <person name="Young S.K."/>
            <person name="Zeng Q."/>
            <person name="Dieguez-Uribeondo J."/>
            <person name="Russ C."/>
            <person name="Tyler B.M."/>
            <person name="van West P."/>
        </authorList>
    </citation>
    <scope>NUCLEOTIDE SEQUENCE [LARGE SCALE GENOMIC DNA]</scope>
    <source>
        <strain evidence="8 9">CBS 223.65</strain>
    </source>
</reference>
<evidence type="ECO:0000256" key="6">
    <source>
        <dbReference type="ARBA" id="ARBA00023136"/>
    </source>
</evidence>
<sequence length="472" mass="51056">MEPADVTDQGDDAARRRCVSPFGACGRWLRSLVELYGLRTLAVLCGTNLLSGLISIDLFAMSTTTLMLPWALKPIWGLITDTVSIGGFHRKPFYVLCGCLAFCCTSLLGLPNIVSSYELALGVLLLRSVGYAFIDVIIDAVLAEQARKDVASGAQNLQSIASFHKALGVVLASILKGPLITALGPRRVFTVMSFVMPLPYVVLSCVMVEARNPCTDSIRVRMRRQSRLLATSFASPLVWRPALFLLLSISLSPTIVQLGFSPNFIASLSLIGALTAMATTLLYQAKMKHVAFRSVFVGSQIGVVCANAATLLLVTRTNVSLGIPDKAFVIGEDIAIVIVKYMQIMPITVLCAKLCPRGVEGTMFAGFDSIMNGSYLISGYLGALIAQHAGITERNFEHLWIVQLIIVGSRLLPFVFVFWLISDDINVLTTNAAPNETDGNGKEDAHALRKDLVLLPPLDAVASVTELQIRHV</sequence>
<dbReference type="OrthoDB" id="754047at2759"/>
<feature type="transmembrane region" description="Helical" evidence="7">
    <location>
        <begin position="334"/>
        <end position="352"/>
    </location>
</feature>
<evidence type="ECO:0000256" key="3">
    <source>
        <dbReference type="ARBA" id="ARBA00022448"/>
    </source>
</evidence>
<dbReference type="STRING" id="695850.A0A067CCQ2"/>
<comment type="subcellular location">
    <subcellularLocation>
        <location evidence="1">Membrane</location>
        <topology evidence="1">Multi-pass membrane protein</topology>
    </subcellularLocation>
</comment>
<keyword evidence="9" id="KW-1185">Reference proteome</keyword>
<evidence type="ECO:0000256" key="4">
    <source>
        <dbReference type="ARBA" id="ARBA00022692"/>
    </source>
</evidence>
<keyword evidence="6 7" id="KW-0472">Membrane</keyword>
<dbReference type="VEuPathDB" id="FungiDB:SPRG_06293"/>
<dbReference type="OMA" id="SMYTIVF"/>
<dbReference type="Proteomes" id="UP000030745">
    <property type="component" value="Unassembled WGS sequence"/>
</dbReference>
<organism evidence="8 9">
    <name type="scientific">Saprolegnia parasitica (strain CBS 223.65)</name>
    <dbReference type="NCBI Taxonomy" id="695850"/>
    <lineage>
        <taxon>Eukaryota</taxon>
        <taxon>Sar</taxon>
        <taxon>Stramenopiles</taxon>
        <taxon>Oomycota</taxon>
        <taxon>Saprolegniomycetes</taxon>
        <taxon>Saprolegniales</taxon>
        <taxon>Saprolegniaceae</taxon>
        <taxon>Saprolegnia</taxon>
    </lineage>
</organism>
<accession>A0A067CCQ2</accession>
<evidence type="ECO:0000313" key="8">
    <source>
        <dbReference type="EMBL" id="KDO28243.1"/>
    </source>
</evidence>
<protein>
    <recommendedName>
        <fullName evidence="10">Major facilitator superfamily (MFS) profile domain-containing protein</fullName>
    </recommendedName>
</protein>
<dbReference type="CDD" id="cd17484">
    <property type="entry name" value="MFS_FBT"/>
    <property type="match status" value="1"/>
</dbReference>
<dbReference type="EMBL" id="KK583212">
    <property type="protein sequence ID" value="KDO28243.1"/>
    <property type="molecule type" value="Genomic_DNA"/>
</dbReference>
<evidence type="ECO:0000256" key="7">
    <source>
        <dbReference type="SAM" id="Phobius"/>
    </source>
</evidence>
<feature type="transmembrane region" description="Helical" evidence="7">
    <location>
        <begin position="364"/>
        <end position="386"/>
    </location>
</feature>
<feature type="transmembrane region" description="Helical" evidence="7">
    <location>
        <begin position="264"/>
        <end position="283"/>
    </location>
</feature>
<dbReference type="SUPFAM" id="SSF103473">
    <property type="entry name" value="MFS general substrate transporter"/>
    <property type="match status" value="1"/>
</dbReference>
<evidence type="ECO:0000313" key="9">
    <source>
        <dbReference type="Proteomes" id="UP000030745"/>
    </source>
</evidence>
<evidence type="ECO:0000256" key="5">
    <source>
        <dbReference type="ARBA" id="ARBA00022989"/>
    </source>
</evidence>
<feature type="transmembrane region" description="Helical" evidence="7">
    <location>
        <begin position="189"/>
        <end position="208"/>
    </location>
</feature>
<evidence type="ECO:0008006" key="10">
    <source>
        <dbReference type="Google" id="ProtNLM"/>
    </source>
</evidence>
<comment type="similarity">
    <text evidence="2">Belongs to the major facilitator superfamily. Folate-biopterin transporter (TC 2.A.71) family.</text>
</comment>
<dbReference type="GeneID" id="24128646"/>
<proteinExistence type="inferred from homology"/>